<protein>
    <submittedName>
        <fullName evidence="1">Abi family protein</fullName>
    </submittedName>
</protein>
<evidence type="ECO:0000313" key="1">
    <source>
        <dbReference type="EMBL" id="GAA4535286.1"/>
    </source>
</evidence>
<gene>
    <name evidence="1" type="ORF">GCM10023175_00660</name>
</gene>
<evidence type="ECO:0000313" key="2">
    <source>
        <dbReference type="Proteomes" id="UP001501598"/>
    </source>
</evidence>
<dbReference type="Proteomes" id="UP001501598">
    <property type="component" value="Unassembled WGS sequence"/>
</dbReference>
<dbReference type="RefSeq" id="WP_345411467.1">
    <property type="nucleotide sequence ID" value="NZ_BAABGT010000002.1"/>
</dbReference>
<sequence>MTIEGQRLPGLFVSQDTRTWRDVASPGLRDDVKVMMSEPDTWIEDWLSAPRFAVYLVDAASDRGLALARYQWNADVAAAFHHDLGHLEVGLRNAYDRALSYRDRSEDQHWVYDPSRHFPVQRRQGRGGSTYDANATTRRKIAEAISAASDAAGSQHPAPGKVIAELNLGFWRYLTVRRLDQLWRTHLYRAFPRGTRRGDIGDLVDGLHSLRNRVAHHEPLLRIRLADRHADILTLAGLLSVPLRDHIANHTAVSELLATRP</sequence>
<reference evidence="2" key="1">
    <citation type="journal article" date="2019" name="Int. J. Syst. Evol. Microbiol.">
        <title>The Global Catalogue of Microorganisms (GCM) 10K type strain sequencing project: providing services to taxonomists for standard genome sequencing and annotation.</title>
        <authorList>
            <consortium name="The Broad Institute Genomics Platform"/>
            <consortium name="The Broad Institute Genome Sequencing Center for Infectious Disease"/>
            <person name="Wu L."/>
            <person name="Ma J."/>
        </authorList>
    </citation>
    <scope>NUCLEOTIDE SEQUENCE [LARGE SCALE GENOMIC DNA]</scope>
    <source>
        <strain evidence="2">JCM 17906</strain>
    </source>
</reference>
<keyword evidence="2" id="KW-1185">Reference proteome</keyword>
<comment type="caution">
    <text evidence="1">The sequence shown here is derived from an EMBL/GenBank/DDBJ whole genome shotgun (WGS) entry which is preliminary data.</text>
</comment>
<organism evidence="1 2">
    <name type="scientific">Pseudonocardia xishanensis</name>
    <dbReference type="NCBI Taxonomy" id="630995"/>
    <lineage>
        <taxon>Bacteria</taxon>
        <taxon>Bacillati</taxon>
        <taxon>Actinomycetota</taxon>
        <taxon>Actinomycetes</taxon>
        <taxon>Pseudonocardiales</taxon>
        <taxon>Pseudonocardiaceae</taxon>
        <taxon>Pseudonocardia</taxon>
    </lineage>
</organism>
<accession>A0ABP8RC62</accession>
<proteinExistence type="predicted"/>
<name>A0ABP8RC62_9PSEU</name>
<dbReference type="EMBL" id="BAABGT010000002">
    <property type="protein sequence ID" value="GAA4535286.1"/>
    <property type="molecule type" value="Genomic_DNA"/>
</dbReference>